<evidence type="ECO:0000313" key="2">
    <source>
        <dbReference type="EMBL" id="KAK4342388.1"/>
    </source>
</evidence>
<feature type="region of interest" description="Disordered" evidence="1">
    <location>
        <begin position="223"/>
        <end position="263"/>
    </location>
</feature>
<dbReference type="EMBL" id="JAVYJV010000021">
    <property type="protein sequence ID" value="KAK4342388.1"/>
    <property type="molecule type" value="Genomic_DNA"/>
</dbReference>
<dbReference type="Proteomes" id="UP001291623">
    <property type="component" value="Unassembled WGS sequence"/>
</dbReference>
<proteinExistence type="predicted"/>
<sequence length="263" mass="29371">MFSSNPQPLHLRLNHQYILTVFVVDVSPPSTFAMFNATKHGAEMIVRVLNSSPHSAYEFELEIDVTNIVHHFESYSIDVEAGTDCDSANESLNSSSNDSSDDDFDVEELELKVIMLVANKSQVHKWATDYSPTALEIYKDFVVIAENCEKNKRKQAVVKRFKGSSSNTTTVLESKDNFSSSSSTTIVLEPDPSLRPMSFSEANTRILERMKKTLATPTRRISFVGDSTGMSQPTNMSYQQPNKAAIAGNKLRVTKREDEDNEG</sequence>
<evidence type="ECO:0000256" key="1">
    <source>
        <dbReference type="SAM" id="MobiDB-lite"/>
    </source>
</evidence>
<feature type="compositionally biased region" description="Polar residues" evidence="1">
    <location>
        <begin position="228"/>
        <end position="242"/>
    </location>
</feature>
<feature type="compositionally biased region" description="Basic and acidic residues" evidence="1">
    <location>
        <begin position="254"/>
        <end position="263"/>
    </location>
</feature>
<accession>A0AAE1QZI3</accession>
<protein>
    <submittedName>
        <fullName evidence="2">Uncharacterized protein</fullName>
    </submittedName>
</protein>
<reference evidence="2" key="1">
    <citation type="submission" date="2023-12" db="EMBL/GenBank/DDBJ databases">
        <title>Genome assembly of Anisodus tanguticus.</title>
        <authorList>
            <person name="Wang Y.-J."/>
        </authorList>
    </citation>
    <scope>NUCLEOTIDE SEQUENCE</scope>
    <source>
        <strain evidence="2">KB-2021</strain>
        <tissue evidence="2">Leaf</tissue>
    </source>
</reference>
<organism evidence="2 3">
    <name type="scientific">Anisodus tanguticus</name>
    <dbReference type="NCBI Taxonomy" id="243964"/>
    <lineage>
        <taxon>Eukaryota</taxon>
        <taxon>Viridiplantae</taxon>
        <taxon>Streptophyta</taxon>
        <taxon>Embryophyta</taxon>
        <taxon>Tracheophyta</taxon>
        <taxon>Spermatophyta</taxon>
        <taxon>Magnoliopsida</taxon>
        <taxon>eudicotyledons</taxon>
        <taxon>Gunneridae</taxon>
        <taxon>Pentapetalae</taxon>
        <taxon>asterids</taxon>
        <taxon>lamiids</taxon>
        <taxon>Solanales</taxon>
        <taxon>Solanaceae</taxon>
        <taxon>Solanoideae</taxon>
        <taxon>Hyoscyameae</taxon>
        <taxon>Anisodus</taxon>
    </lineage>
</organism>
<comment type="caution">
    <text evidence="2">The sequence shown here is derived from an EMBL/GenBank/DDBJ whole genome shotgun (WGS) entry which is preliminary data.</text>
</comment>
<dbReference type="AlphaFoldDB" id="A0AAE1QZI3"/>
<gene>
    <name evidence="2" type="ORF">RND71_038204</name>
</gene>
<keyword evidence="3" id="KW-1185">Reference proteome</keyword>
<name>A0AAE1QZI3_9SOLA</name>
<evidence type="ECO:0000313" key="3">
    <source>
        <dbReference type="Proteomes" id="UP001291623"/>
    </source>
</evidence>